<organism evidence="10 11">
    <name type="scientific">Candidatus Marinarcus aquaticus</name>
    <dbReference type="NCBI Taxonomy" id="2044504"/>
    <lineage>
        <taxon>Bacteria</taxon>
        <taxon>Pseudomonadati</taxon>
        <taxon>Campylobacterota</taxon>
        <taxon>Epsilonproteobacteria</taxon>
        <taxon>Campylobacterales</taxon>
        <taxon>Arcobacteraceae</taxon>
        <taxon>Candidatus Marinarcus</taxon>
    </lineage>
</organism>
<keyword evidence="11" id="KW-1185">Reference proteome</keyword>
<evidence type="ECO:0000256" key="6">
    <source>
        <dbReference type="HAMAP-Rule" id="MF_00600"/>
    </source>
</evidence>
<evidence type="ECO:0000256" key="4">
    <source>
        <dbReference type="ARBA" id="ARBA00023186"/>
    </source>
</evidence>
<feature type="binding site" evidence="6">
    <location>
        <position position="50"/>
    </location>
    <ligand>
        <name>ATP</name>
        <dbReference type="ChEBI" id="CHEBI:30616"/>
    </ligand>
</feature>
<dbReference type="PANTHER" id="PTHR45633">
    <property type="entry name" value="60 KDA HEAT SHOCK PROTEIN, MITOCHONDRIAL"/>
    <property type="match status" value="1"/>
</dbReference>
<protein>
    <recommendedName>
        <fullName evidence="6">Chaperonin GroEL</fullName>
        <ecNumber evidence="6">5.6.1.7</ecNumber>
    </recommendedName>
    <alternativeName>
        <fullName evidence="6">60 kDa chaperonin</fullName>
    </alternativeName>
    <alternativeName>
        <fullName evidence="6">Chaperonin-60</fullName>
        <shortName evidence="6">Cpn60</shortName>
    </alternativeName>
</protein>
<feature type="region of interest" description="Disordered" evidence="9">
    <location>
        <begin position="525"/>
        <end position="544"/>
    </location>
</feature>
<dbReference type="InterPro" id="IPR027409">
    <property type="entry name" value="GroEL-like_apical_dom_sf"/>
</dbReference>
<evidence type="ECO:0000256" key="2">
    <source>
        <dbReference type="ARBA" id="ARBA00022741"/>
    </source>
</evidence>
<dbReference type="AlphaFoldDB" id="A0A4Q0XS55"/>
<dbReference type="InterPro" id="IPR002423">
    <property type="entry name" value="Cpn60/GroEL/TCP-1"/>
</dbReference>
<evidence type="ECO:0000256" key="7">
    <source>
        <dbReference type="RuleBase" id="RU000418"/>
    </source>
</evidence>
<comment type="similarity">
    <text evidence="1 6 7">Belongs to the chaperonin (HSP60) family.</text>
</comment>
<evidence type="ECO:0000256" key="1">
    <source>
        <dbReference type="ARBA" id="ARBA00006607"/>
    </source>
</evidence>
<dbReference type="SUPFAM" id="SSF52029">
    <property type="entry name" value="GroEL apical domain-like"/>
    <property type="match status" value="1"/>
</dbReference>
<name>A0A4Q0XS55_9BACT</name>
<dbReference type="GO" id="GO:0042026">
    <property type="term" value="P:protein refolding"/>
    <property type="evidence" value="ECO:0007669"/>
    <property type="project" value="UniProtKB-UniRule"/>
</dbReference>
<dbReference type="EC" id="5.6.1.7" evidence="6"/>
<dbReference type="CDD" id="cd03344">
    <property type="entry name" value="GroEL"/>
    <property type="match status" value="1"/>
</dbReference>
<dbReference type="GO" id="GO:0005737">
    <property type="term" value="C:cytoplasm"/>
    <property type="evidence" value="ECO:0007669"/>
    <property type="project" value="UniProtKB-SubCell"/>
</dbReference>
<evidence type="ECO:0000313" key="11">
    <source>
        <dbReference type="Proteomes" id="UP000290657"/>
    </source>
</evidence>
<feature type="binding site" evidence="6">
    <location>
        <position position="414"/>
    </location>
    <ligand>
        <name>ATP</name>
        <dbReference type="ChEBI" id="CHEBI:30616"/>
    </ligand>
</feature>
<dbReference type="Gene3D" id="1.10.560.10">
    <property type="entry name" value="GroEL-like equatorial domain"/>
    <property type="match status" value="1"/>
</dbReference>
<feature type="binding site" evidence="6">
    <location>
        <position position="493"/>
    </location>
    <ligand>
        <name>ATP</name>
        <dbReference type="ChEBI" id="CHEBI:30616"/>
    </ligand>
</feature>
<dbReference type="OrthoDB" id="9766614at2"/>
<evidence type="ECO:0000313" key="10">
    <source>
        <dbReference type="EMBL" id="RXJ57516.1"/>
    </source>
</evidence>
<comment type="function">
    <text evidence="6 8">Together with its co-chaperonin GroES, plays an essential role in assisting protein folding. The GroEL-GroES system forms a nano-cage that allows encapsulation of the non-native substrate proteins and provides a physical environment optimized to promote and accelerate protein folding.</text>
</comment>
<dbReference type="Pfam" id="PF00118">
    <property type="entry name" value="Cpn60_TCP1"/>
    <property type="match status" value="1"/>
</dbReference>
<dbReference type="Gene3D" id="3.50.7.10">
    <property type="entry name" value="GroEL"/>
    <property type="match status" value="1"/>
</dbReference>
<dbReference type="EMBL" id="PDKN01000004">
    <property type="protein sequence ID" value="RXJ57516.1"/>
    <property type="molecule type" value="Genomic_DNA"/>
</dbReference>
<dbReference type="GO" id="GO:0140662">
    <property type="term" value="F:ATP-dependent protein folding chaperone"/>
    <property type="evidence" value="ECO:0007669"/>
    <property type="project" value="InterPro"/>
</dbReference>
<proteinExistence type="inferred from homology"/>
<sequence length="544" mass="57251">MAKEVLFSDNARNKLFAGVEKLADAVKVTMGPRGRNVLLQKSFGAPNITKDGVSVAREIELADTLENMGAQLVKEVASKTADEAGDGTTTATVLAYSIFKEGLRNVTAGANPISLKRGMDKACESILAQLKASSKEVANKTEIEQVATISANSDKAIGAMIAEAMDKVGKDGVITVEEAKGITDELDVVEGMQFDRGYLSPYFVTNTEKMVAELDNPFILLCDKKISNLKEMLPILEQVNQAGRPLLIIAEDVDGEALATLVVNRLRGSLNIAAVKAPGFGDRRKAMLQDIAVLTGGTVVAEEMGMTLEGSGVEVLGTASKIVIDKDNTTIVDGNGDKAAVEARVGQIRNEIANTTSDYDREKLQERLAKLSGGVAVIKVGAATETEMKEKKDRVDDALSATRAAVEEGIVIGGGAALIRAASKVALELDGDEAIGADIVLRAIKAPMKQIAQNAGFDAGVVVNEVEKAKDENFGFNAATGEYVDMFAAGIVDPAKVERVAMQNAVSVASLLLTTEATVTDIKEDKPAPAMPDMGGMGGMPGMM</sequence>
<dbReference type="GO" id="GO:0016853">
    <property type="term" value="F:isomerase activity"/>
    <property type="evidence" value="ECO:0007669"/>
    <property type="project" value="UniProtKB-KW"/>
</dbReference>
<comment type="subunit">
    <text evidence="6 8">Forms a cylinder of 14 subunits composed of two heptameric rings stacked back-to-back. Interacts with the co-chaperonin GroES.</text>
</comment>
<dbReference type="SUPFAM" id="SSF48592">
    <property type="entry name" value="GroEL equatorial domain-like"/>
    <property type="match status" value="1"/>
</dbReference>
<dbReference type="SUPFAM" id="SSF54849">
    <property type="entry name" value="GroEL-intermediate domain like"/>
    <property type="match status" value="1"/>
</dbReference>
<evidence type="ECO:0000256" key="3">
    <source>
        <dbReference type="ARBA" id="ARBA00022840"/>
    </source>
</evidence>
<feature type="binding site" evidence="6">
    <location>
        <begin position="86"/>
        <end position="90"/>
    </location>
    <ligand>
        <name>ATP</name>
        <dbReference type="ChEBI" id="CHEBI:30616"/>
    </ligand>
</feature>
<dbReference type="Proteomes" id="UP000290657">
    <property type="component" value="Unassembled WGS sequence"/>
</dbReference>
<dbReference type="PROSITE" id="PS00296">
    <property type="entry name" value="CHAPERONINS_CPN60"/>
    <property type="match status" value="1"/>
</dbReference>
<dbReference type="RefSeq" id="WP_128996088.1">
    <property type="nucleotide sequence ID" value="NZ_PDKN01000004.1"/>
</dbReference>
<dbReference type="Gene3D" id="3.30.260.10">
    <property type="entry name" value="TCP-1-like chaperonin intermediate domain"/>
    <property type="match status" value="1"/>
</dbReference>
<evidence type="ECO:0000256" key="9">
    <source>
        <dbReference type="SAM" id="MobiDB-lite"/>
    </source>
</evidence>
<dbReference type="NCBIfam" id="NF009487">
    <property type="entry name" value="PRK12849.1"/>
    <property type="match status" value="1"/>
</dbReference>
<accession>A0A4Q0XS55</accession>
<dbReference type="InterPro" id="IPR027410">
    <property type="entry name" value="TCP-1-like_intermed_sf"/>
</dbReference>
<dbReference type="NCBIfam" id="NF000592">
    <property type="entry name" value="PRK00013.1"/>
    <property type="match status" value="1"/>
</dbReference>
<feature type="binding site" evidence="6">
    <location>
        <begin position="29"/>
        <end position="32"/>
    </location>
    <ligand>
        <name>ATP</name>
        <dbReference type="ChEBI" id="CHEBI:30616"/>
    </ligand>
</feature>
<dbReference type="NCBIfam" id="TIGR02348">
    <property type="entry name" value="GroEL"/>
    <property type="match status" value="1"/>
</dbReference>
<dbReference type="GO" id="GO:0005524">
    <property type="term" value="F:ATP binding"/>
    <property type="evidence" value="ECO:0007669"/>
    <property type="project" value="UniProtKB-UniRule"/>
</dbReference>
<dbReference type="NCBIfam" id="NF009488">
    <property type="entry name" value="PRK12850.1"/>
    <property type="match status" value="1"/>
</dbReference>
<dbReference type="InterPro" id="IPR018370">
    <property type="entry name" value="Chaperonin_Cpn60_CS"/>
</dbReference>
<feature type="compositionally biased region" description="Gly residues" evidence="9">
    <location>
        <begin position="535"/>
        <end position="544"/>
    </location>
</feature>
<evidence type="ECO:0000256" key="8">
    <source>
        <dbReference type="RuleBase" id="RU000419"/>
    </source>
</evidence>
<gene>
    <name evidence="6 10" type="primary">groL</name>
    <name evidence="6" type="synonym">groEL</name>
    <name evidence="10" type="ORF">CRV04_06815</name>
</gene>
<keyword evidence="2 6" id="KW-0547">Nucleotide-binding</keyword>
<dbReference type="PRINTS" id="PR00298">
    <property type="entry name" value="CHAPERONIN60"/>
</dbReference>
<dbReference type="HAMAP" id="MF_00600">
    <property type="entry name" value="CH60"/>
    <property type="match status" value="1"/>
</dbReference>
<keyword evidence="3 6" id="KW-0067">ATP-binding</keyword>
<dbReference type="InterPro" id="IPR027413">
    <property type="entry name" value="GROEL-like_equatorial_sf"/>
</dbReference>
<dbReference type="NCBIfam" id="NF009489">
    <property type="entry name" value="PRK12851.1"/>
    <property type="match status" value="1"/>
</dbReference>
<comment type="subcellular location">
    <subcellularLocation>
        <location evidence="6">Cytoplasm</location>
    </subcellularLocation>
</comment>
<dbReference type="InterPro" id="IPR001844">
    <property type="entry name" value="Cpn60/GroEL"/>
</dbReference>
<feature type="binding site" evidence="6">
    <location>
        <begin position="477"/>
        <end position="479"/>
    </location>
    <ligand>
        <name>ATP</name>
        <dbReference type="ChEBI" id="CHEBI:30616"/>
    </ligand>
</feature>
<keyword evidence="5 6" id="KW-0413">Isomerase</keyword>
<dbReference type="FunFam" id="3.50.7.10:FF:000001">
    <property type="entry name" value="60 kDa chaperonin"/>
    <property type="match status" value="1"/>
</dbReference>
<comment type="caution">
    <text evidence="10">The sequence shown here is derived from an EMBL/GenBank/DDBJ whole genome shotgun (WGS) entry which is preliminary data.</text>
</comment>
<keyword evidence="6" id="KW-0963">Cytoplasm</keyword>
<dbReference type="GO" id="GO:0051082">
    <property type="term" value="F:unfolded protein binding"/>
    <property type="evidence" value="ECO:0007669"/>
    <property type="project" value="UniProtKB-UniRule"/>
</dbReference>
<reference evidence="10 11" key="1">
    <citation type="submission" date="2017-10" db="EMBL/GenBank/DDBJ databases">
        <title>Genomics of the genus Arcobacter.</title>
        <authorList>
            <person name="Perez-Cataluna A."/>
            <person name="Figueras M.J."/>
        </authorList>
    </citation>
    <scope>NUCLEOTIDE SEQUENCE [LARGE SCALE GENOMIC DNA]</scope>
    <source>
        <strain evidence="10 11">CECT 8987</strain>
    </source>
</reference>
<keyword evidence="4 6" id="KW-0143">Chaperone</keyword>
<evidence type="ECO:0000256" key="5">
    <source>
        <dbReference type="ARBA" id="ARBA00023235"/>
    </source>
</evidence>